<feature type="region of interest" description="Disordered" evidence="1">
    <location>
        <begin position="88"/>
        <end position="111"/>
    </location>
</feature>
<organism evidence="2 3">
    <name type="scientific">Bifidobacterium platyrrhinorum</name>
    <dbReference type="NCBI Taxonomy" id="2661628"/>
    <lineage>
        <taxon>Bacteria</taxon>
        <taxon>Bacillati</taxon>
        <taxon>Actinomycetota</taxon>
        <taxon>Actinomycetes</taxon>
        <taxon>Bifidobacteriales</taxon>
        <taxon>Bifidobacteriaceae</taxon>
        <taxon>Bifidobacterium</taxon>
    </lineage>
</organism>
<evidence type="ECO:0000313" key="2">
    <source>
        <dbReference type="EMBL" id="NEG56106.1"/>
    </source>
</evidence>
<proteinExistence type="predicted"/>
<evidence type="ECO:0000256" key="1">
    <source>
        <dbReference type="SAM" id="MobiDB-lite"/>
    </source>
</evidence>
<protein>
    <submittedName>
        <fullName evidence="2">Uncharacterized protein</fullName>
    </submittedName>
</protein>
<feature type="region of interest" description="Disordered" evidence="1">
    <location>
        <begin position="118"/>
        <end position="137"/>
    </location>
</feature>
<comment type="caution">
    <text evidence="2">The sequence shown here is derived from an EMBL/GenBank/DDBJ whole genome shotgun (WGS) entry which is preliminary data.</text>
</comment>
<reference evidence="2 3" key="1">
    <citation type="submission" date="2019-10" db="EMBL/GenBank/DDBJ databases">
        <title>Bifidobacterium from non-human primates.</title>
        <authorList>
            <person name="Modesto M."/>
        </authorList>
    </citation>
    <scope>NUCLEOTIDE SEQUENCE [LARGE SCALE GENOMIC DNA]</scope>
    <source>
        <strain evidence="2 3">SMA15</strain>
    </source>
</reference>
<dbReference type="Proteomes" id="UP000483293">
    <property type="component" value="Unassembled WGS sequence"/>
</dbReference>
<dbReference type="EMBL" id="WHZV01000012">
    <property type="protein sequence ID" value="NEG56106.1"/>
    <property type="molecule type" value="Genomic_DNA"/>
</dbReference>
<name>A0A6L9SU12_9BIFI</name>
<dbReference type="AlphaFoldDB" id="A0A6L9SU12"/>
<gene>
    <name evidence="2" type="ORF">GFD21_10145</name>
</gene>
<keyword evidence="3" id="KW-1185">Reference proteome</keyword>
<dbReference type="RefSeq" id="WP_163197867.1">
    <property type="nucleotide sequence ID" value="NZ_WHZV01000012.1"/>
</dbReference>
<sequence length="137" mass="15438">MEQIITGTPKQIAYAADLRETTVALLRRNSAGSDTFHARVDRFKADRLEACTDAGKVIDWCKGHFAADGTEIITPREEEEIRLATLADAKREREAEPEPEPAGLDSDEACERRRQMFARRRRRRRPGAAATQTVKEA</sequence>
<accession>A0A6L9SU12</accession>
<evidence type="ECO:0000313" key="3">
    <source>
        <dbReference type="Proteomes" id="UP000483293"/>
    </source>
</evidence>